<dbReference type="AlphaFoldDB" id="M5S522"/>
<accession>M5S522</accession>
<dbReference type="EMBL" id="ANOF01000088">
    <property type="protein sequence ID" value="EMI26615.1"/>
    <property type="molecule type" value="Genomic_DNA"/>
</dbReference>
<gene>
    <name evidence="1" type="ORF">RESH_02810</name>
</gene>
<evidence type="ECO:0000313" key="2">
    <source>
        <dbReference type="Proteomes" id="UP000011996"/>
    </source>
</evidence>
<protein>
    <submittedName>
        <fullName evidence="1">Uncharacterized protein</fullName>
    </submittedName>
</protein>
<dbReference type="PATRIC" id="fig|1263868.3.peg.3043"/>
<organism evidence="1 2">
    <name type="scientific">Rhodopirellula europaea SH398</name>
    <dbReference type="NCBI Taxonomy" id="1263868"/>
    <lineage>
        <taxon>Bacteria</taxon>
        <taxon>Pseudomonadati</taxon>
        <taxon>Planctomycetota</taxon>
        <taxon>Planctomycetia</taxon>
        <taxon>Pirellulales</taxon>
        <taxon>Pirellulaceae</taxon>
        <taxon>Rhodopirellula</taxon>
    </lineage>
</organism>
<sequence>MMLHKLGWNTSGLTTAYNFIYKPITMLCKLDATIVFHLNINSYLKEWGAIGRSLAVLLFGQAAE</sequence>
<evidence type="ECO:0000313" key="1">
    <source>
        <dbReference type="EMBL" id="EMI26615.1"/>
    </source>
</evidence>
<reference evidence="1 2" key="1">
    <citation type="journal article" date="2013" name="Mar. Genomics">
        <title>Expression of sulfatases in Rhodopirellula baltica and the diversity of sulfatases in the genus Rhodopirellula.</title>
        <authorList>
            <person name="Wegner C.E."/>
            <person name="Richter-Heitmann T."/>
            <person name="Klindworth A."/>
            <person name="Klockow C."/>
            <person name="Richter M."/>
            <person name="Achstetter T."/>
            <person name="Glockner F.O."/>
            <person name="Harder J."/>
        </authorList>
    </citation>
    <scope>NUCLEOTIDE SEQUENCE [LARGE SCALE GENOMIC DNA]</scope>
    <source>
        <strain evidence="1 2">SH398</strain>
    </source>
</reference>
<comment type="caution">
    <text evidence="1">The sequence shown here is derived from an EMBL/GenBank/DDBJ whole genome shotgun (WGS) entry which is preliminary data.</text>
</comment>
<name>M5S522_9BACT</name>
<proteinExistence type="predicted"/>
<dbReference type="Proteomes" id="UP000011996">
    <property type="component" value="Unassembled WGS sequence"/>
</dbReference>